<dbReference type="OrthoDB" id="9805976at2"/>
<name>A0A1M5SHK7_9BACT</name>
<evidence type="ECO:0000313" key="5">
    <source>
        <dbReference type="Proteomes" id="UP000184139"/>
    </source>
</evidence>
<dbReference type="SUPFAM" id="SSF52218">
    <property type="entry name" value="Flavoproteins"/>
    <property type="match status" value="1"/>
</dbReference>
<keyword evidence="2" id="KW-0288">FMN</keyword>
<reference evidence="4 5" key="1">
    <citation type="submission" date="2016-11" db="EMBL/GenBank/DDBJ databases">
        <authorList>
            <person name="Jaros S."/>
            <person name="Januszkiewicz K."/>
            <person name="Wedrychowicz H."/>
        </authorList>
    </citation>
    <scope>NUCLEOTIDE SEQUENCE [LARGE SCALE GENOMIC DNA]</scope>
    <source>
        <strain evidence="4 5">DSM 9705</strain>
    </source>
</reference>
<evidence type="ECO:0000256" key="2">
    <source>
        <dbReference type="ARBA" id="ARBA00022643"/>
    </source>
</evidence>
<dbReference type="InterPro" id="IPR005025">
    <property type="entry name" value="FMN_Rdtase-like_dom"/>
</dbReference>
<keyword evidence="1" id="KW-0285">Flavoprotein</keyword>
<evidence type="ECO:0000256" key="1">
    <source>
        <dbReference type="ARBA" id="ARBA00022630"/>
    </source>
</evidence>
<dbReference type="GO" id="GO:0016491">
    <property type="term" value="F:oxidoreductase activity"/>
    <property type="evidence" value="ECO:0007669"/>
    <property type="project" value="InterPro"/>
</dbReference>
<dbReference type="RefSeq" id="WP_073373093.1">
    <property type="nucleotide sequence ID" value="NZ_FQXS01000001.1"/>
</dbReference>
<proteinExistence type="predicted"/>
<feature type="domain" description="NADPH-dependent FMN reductase-like" evidence="3">
    <location>
        <begin position="1"/>
        <end position="112"/>
    </location>
</feature>
<gene>
    <name evidence="4" type="ORF">SAMN02745124_00355</name>
</gene>
<sequence>MKILVILGSPRKNGNSESVARLVADQLQQNLGASVDVIRLARHRIAPCIACGGCAKTGLCVIEDDMGELYPVIDTADIILLASPTYFYGLSAQTKEFIDRIQARWSRKYLLGIRLREQDRRRGYLICTAATQGKRLFDGSILVAKSFFDAIDVGYGGELLIRGVDEKGAVQTRPGEVQRASDFARQITEDFRS</sequence>
<protein>
    <submittedName>
        <fullName evidence="4">Multimeric flavodoxin WrbA</fullName>
    </submittedName>
</protein>
<dbReference type="Gene3D" id="3.40.50.360">
    <property type="match status" value="1"/>
</dbReference>
<evidence type="ECO:0000259" key="3">
    <source>
        <dbReference type="Pfam" id="PF03358"/>
    </source>
</evidence>
<dbReference type="InterPro" id="IPR051796">
    <property type="entry name" value="ISF_SsuE-like"/>
</dbReference>
<dbReference type="Proteomes" id="UP000184139">
    <property type="component" value="Unassembled WGS sequence"/>
</dbReference>
<dbReference type="EMBL" id="FQXS01000001">
    <property type="protein sequence ID" value="SHH37945.1"/>
    <property type="molecule type" value="Genomic_DNA"/>
</dbReference>
<dbReference type="STRING" id="1121409.SAMN02745124_00355"/>
<dbReference type="AlphaFoldDB" id="A0A1M5SHK7"/>
<keyword evidence="5" id="KW-1185">Reference proteome</keyword>
<organism evidence="4 5">
    <name type="scientific">Desulfofustis glycolicus DSM 9705</name>
    <dbReference type="NCBI Taxonomy" id="1121409"/>
    <lineage>
        <taxon>Bacteria</taxon>
        <taxon>Pseudomonadati</taxon>
        <taxon>Thermodesulfobacteriota</taxon>
        <taxon>Desulfobulbia</taxon>
        <taxon>Desulfobulbales</taxon>
        <taxon>Desulfocapsaceae</taxon>
        <taxon>Desulfofustis</taxon>
    </lineage>
</organism>
<accession>A0A1M5SHK7</accession>
<evidence type="ECO:0000313" key="4">
    <source>
        <dbReference type="EMBL" id="SHH37945.1"/>
    </source>
</evidence>
<dbReference type="InterPro" id="IPR029039">
    <property type="entry name" value="Flavoprotein-like_sf"/>
</dbReference>
<dbReference type="PANTHER" id="PTHR43278:SF2">
    <property type="entry name" value="IRON-SULFUR FLAVOPROTEIN"/>
    <property type="match status" value="1"/>
</dbReference>
<dbReference type="PANTHER" id="PTHR43278">
    <property type="entry name" value="NAD(P)H-DEPENDENT FMN-CONTAINING OXIDOREDUCTASE YWQN-RELATED"/>
    <property type="match status" value="1"/>
</dbReference>
<dbReference type="Pfam" id="PF03358">
    <property type="entry name" value="FMN_red"/>
    <property type="match status" value="1"/>
</dbReference>